<accession>A0A4Q9DIG0</accession>
<dbReference type="Proteomes" id="UP000293142">
    <property type="component" value="Unassembled WGS sequence"/>
</dbReference>
<comment type="caution">
    <text evidence="6">The sequence shown here is derived from an EMBL/GenBank/DDBJ whole genome shotgun (WGS) entry which is preliminary data.</text>
</comment>
<proteinExistence type="inferred from homology"/>
<reference evidence="6 7" key="1">
    <citation type="submission" date="2019-02" db="EMBL/GenBank/DDBJ databases">
        <title>Paenibacillus sp. nov., isolated from surface-sterilized tissue of Thalictrum simplex L.</title>
        <authorList>
            <person name="Tuo L."/>
        </authorList>
    </citation>
    <scope>NUCLEOTIDE SEQUENCE [LARGE SCALE GENOMIC DNA]</scope>
    <source>
        <strain evidence="6 7">N2SHLJ1</strain>
    </source>
</reference>
<dbReference type="EC" id="2.4.1.187" evidence="5"/>
<keyword evidence="1 5" id="KW-0328">Glycosyltransferase</keyword>
<evidence type="ECO:0000313" key="7">
    <source>
        <dbReference type="Proteomes" id="UP000293142"/>
    </source>
</evidence>
<dbReference type="PANTHER" id="PTHR34136:SF1">
    <property type="entry name" value="UDP-N-ACETYL-D-MANNOSAMINURONIC ACID TRANSFERASE"/>
    <property type="match status" value="1"/>
</dbReference>
<keyword evidence="3 5" id="KW-0777">Teichoic acid biosynthesis</keyword>
<comment type="catalytic activity">
    <reaction evidence="5">
        <text>UDP-N-acetyl-alpha-D-mannosamine + N-acetyl-alpha-D-glucosaminyl-di-trans,octa-cis-undecaprenyl diphosphate = N-acetyl-beta-D-mannosaminyl-(1-&gt;4)-N-acetyl-alpha-D-glucosaminyl di-trans,octa-cis-undecaprenyl diphosphate + UDP + H(+)</text>
        <dbReference type="Rhea" id="RHEA:16053"/>
        <dbReference type="ChEBI" id="CHEBI:15378"/>
        <dbReference type="ChEBI" id="CHEBI:58223"/>
        <dbReference type="ChEBI" id="CHEBI:62959"/>
        <dbReference type="ChEBI" id="CHEBI:68623"/>
        <dbReference type="ChEBI" id="CHEBI:132210"/>
        <dbReference type="EC" id="2.4.1.187"/>
    </reaction>
</comment>
<dbReference type="InterPro" id="IPR034714">
    <property type="entry name" value="TagA_TarA"/>
</dbReference>
<name>A0A4Q9DIG0_9BACL</name>
<organism evidence="6 7">
    <name type="scientific">Paenibacillus thalictri</name>
    <dbReference type="NCBI Taxonomy" id="2527873"/>
    <lineage>
        <taxon>Bacteria</taxon>
        <taxon>Bacillati</taxon>
        <taxon>Bacillota</taxon>
        <taxon>Bacilli</taxon>
        <taxon>Bacillales</taxon>
        <taxon>Paenibacillaceae</taxon>
        <taxon>Paenibacillus</taxon>
    </lineage>
</organism>
<dbReference type="Pfam" id="PF03808">
    <property type="entry name" value="Glyco_tran_WecG"/>
    <property type="match status" value="1"/>
</dbReference>
<dbReference type="UniPathway" id="UPA00632"/>
<gene>
    <name evidence="6" type="ORF">EYB31_31500</name>
</gene>
<evidence type="ECO:0000313" key="6">
    <source>
        <dbReference type="EMBL" id="TBL71071.1"/>
    </source>
</evidence>
<dbReference type="AlphaFoldDB" id="A0A4Q9DIG0"/>
<dbReference type="InterPro" id="IPR004629">
    <property type="entry name" value="WecG_TagA_CpsF"/>
</dbReference>
<dbReference type="GO" id="GO:0047244">
    <property type="term" value="F:N-acetylglucosaminyldiphosphoundecaprenol N-acetyl-beta-D-mannosaminyltransferase activity"/>
    <property type="evidence" value="ECO:0007669"/>
    <property type="project" value="UniProtKB-UniRule"/>
</dbReference>
<sequence>MSAREVVRILGVPFSKLSFRETVDLLKQKASSEREDKPFHLITANPEIVMKYQEDLELQQIMQEAGIITPDGIGIVLASRWRGQPIAERVTGYELLLELLELGSRDGLSFYFLGADEETSRMACEIIRRDYPGVRIVGRQNGFFGPDEELGIVEHIGTTEPDFLIVAMGAPRAEQLIFRYKAKLNAKVAMGVGGSLDVIAGKVKRAPEAWQRLNLEWLYRLLSQPSRWRRQLTLPVFAVKAYFEGRRQ</sequence>
<evidence type="ECO:0000256" key="2">
    <source>
        <dbReference type="ARBA" id="ARBA00022679"/>
    </source>
</evidence>
<evidence type="ECO:0000256" key="5">
    <source>
        <dbReference type="HAMAP-Rule" id="MF_02070"/>
    </source>
</evidence>
<comment type="similarity">
    <text evidence="5">Belongs to the glycosyltransferase 26 family. TagA/TarA subfamily.</text>
</comment>
<dbReference type="HAMAP" id="MF_02070">
    <property type="entry name" value="TagA_TarA"/>
    <property type="match status" value="1"/>
</dbReference>
<evidence type="ECO:0000256" key="3">
    <source>
        <dbReference type="ARBA" id="ARBA00022944"/>
    </source>
</evidence>
<keyword evidence="4 5" id="KW-0961">Cell wall biogenesis/degradation</keyword>
<dbReference type="OrthoDB" id="9771846at2"/>
<evidence type="ECO:0000256" key="1">
    <source>
        <dbReference type="ARBA" id="ARBA00022676"/>
    </source>
</evidence>
<comment type="pathway">
    <text evidence="5">Cell wall biogenesis; teichoic acid biosynthesis.</text>
</comment>
<dbReference type="NCBIfam" id="TIGR00696">
    <property type="entry name" value="wecG_tagA_cpsF"/>
    <property type="match status" value="1"/>
</dbReference>
<keyword evidence="2 5" id="KW-0808">Transferase</keyword>
<dbReference type="EMBL" id="SIRE01000028">
    <property type="protein sequence ID" value="TBL71071.1"/>
    <property type="molecule type" value="Genomic_DNA"/>
</dbReference>
<dbReference type="GO" id="GO:0019350">
    <property type="term" value="P:teichoic acid biosynthetic process"/>
    <property type="evidence" value="ECO:0007669"/>
    <property type="project" value="UniProtKB-UniRule"/>
</dbReference>
<comment type="function">
    <text evidence="5">Catalyzes the conversion of GlcNAc-PP-undecaprenol into ManNAc-GlcNAc-PP-undecaprenol, the first committed lipid intermediate in the de novo synthesis of teichoic acid.</text>
</comment>
<evidence type="ECO:0000256" key="4">
    <source>
        <dbReference type="ARBA" id="ARBA00023316"/>
    </source>
</evidence>
<dbReference type="GO" id="GO:0071555">
    <property type="term" value="P:cell wall organization"/>
    <property type="evidence" value="ECO:0007669"/>
    <property type="project" value="UniProtKB-KW"/>
</dbReference>
<protein>
    <recommendedName>
        <fullName evidence="5">N-acetylglucosaminyldiphosphoundecaprenol N-acetyl-beta-D-mannosaminyltransferase</fullName>
        <ecNumber evidence="5">2.4.1.187</ecNumber>
    </recommendedName>
    <alternativeName>
        <fullName evidence="5">N-acetylmannosaminyltransferase</fullName>
    </alternativeName>
    <alternativeName>
        <fullName evidence="5">UDP-N-acetylmannosamine transferase</fullName>
    </alternativeName>
    <alternativeName>
        <fullName evidence="5">UDP-N-acetylmannosamine:N-acetylglucosaminyl pyrophosphorylundecaprenol N-acetylmannosaminyltransferase</fullName>
    </alternativeName>
</protein>
<keyword evidence="7" id="KW-1185">Reference proteome</keyword>
<dbReference type="CDD" id="cd06533">
    <property type="entry name" value="Glyco_transf_WecG_TagA"/>
    <property type="match status" value="1"/>
</dbReference>
<dbReference type="PANTHER" id="PTHR34136">
    <property type="match status" value="1"/>
</dbReference>
<dbReference type="RefSeq" id="WP_131017486.1">
    <property type="nucleotide sequence ID" value="NZ_SIRE01000028.1"/>
</dbReference>